<protein>
    <submittedName>
        <fullName evidence="1">Uncharacterized protein</fullName>
    </submittedName>
</protein>
<keyword evidence="2" id="KW-1185">Reference proteome</keyword>
<comment type="caution">
    <text evidence="1">The sequence shown here is derived from an EMBL/GenBank/DDBJ whole genome shotgun (WGS) entry which is preliminary data.</text>
</comment>
<name>A0A9W8CVA7_9FUNG</name>
<organism evidence="1 2">
    <name type="scientific">Coemansia biformis</name>
    <dbReference type="NCBI Taxonomy" id="1286918"/>
    <lineage>
        <taxon>Eukaryota</taxon>
        <taxon>Fungi</taxon>
        <taxon>Fungi incertae sedis</taxon>
        <taxon>Zoopagomycota</taxon>
        <taxon>Kickxellomycotina</taxon>
        <taxon>Kickxellomycetes</taxon>
        <taxon>Kickxellales</taxon>
        <taxon>Kickxellaceae</taxon>
        <taxon>Coemansia</taxon>
    </lineage>
</organism>
<evidence type="ECO:0000313" key="1">
    <source>
        <dbReference type="EMBL" id="KAJ1728961.1"/>
    </source>
</evidence>
<gene>
    <name evidence="1" type="ORF">LPJ61_003758</name>
</gene>
<proteinExistence type="predicted"/>
<dbReference type="EMBL" id="JANBOI010000705">
    <property type="protein sequence ID" value="KAJ1728961.1"/>
    <property type="molecule type" value="Genomic_DNA"/>
</dbReference>
<reference evidence="1" key="1">
    <citation type="submission" date="2022-07" db="EMBL/GenBank/DDBJ databases">
        <title>Phylogenomic reconstructions and comparative analyses of Kickxellomycotina fungi.</title>
        <authorList>
            <person name="Reynolds N.K."/>
            <person name="Stajich J.E."/>
            <person name="Barry K."/>
            <person name="Grigoriev I.V."/>
            <person name="Crous P."/>
            <person name="Smith M.E."/>
        </authorList>
    </citation>
    <scope>NUCLEOTIDE SEQUENCE</scope>
    <source>
        <strain evidence="1">BCRC 34381</strain>
    </source>
</reference>
<sequence length="68" mass="7038">MSAQATPSHVNDLLAKIPRGSSKAHAKEVLGPTAVESGSRIKVNCPGSSGHFLYVDIADGKVSNSGYQ</sequence>
<dbReference type="AlphaFoldDB" id="A0A9W8CVA7"/>
<dbReference type="Proteomes" id="UP001143981">
    <property type="component" value="Unassembled WGS sequence"/>
</dbReference>
<evidence type="ECO:0000313" key="2">
    <source>
        <dbReference type="Proteomes" id="UP001143981"/>
    </source>
</evidence>
<accession>A0A9W8CVA7</accession>